<evidence type="ECO:0000259" key="1">
    <source>
        <dbReference type="Pfam" id="PF06985"/>
    </source>
</evidence>
<dbReference type="InterPro" id="IPR010730">
    <property type="entry name" value="HET"/>
</dbReference>
<comment type="caution">
    <text evidence="2">The sequence shown here is derived from an EMBL/GenBank/DDBJ whole genome shotgun (WGS) entry which is preliminary data.</text>
</comment>
<name>A0A2H3HMP5_FUSOX</name>
<gene>
    <name evidence="2" type="ORF">AU210_003623</name>
</gene>
<dbReference type="InterPro" id="IPR052895">
    <property type="entry name" value="HetReg/Transcr_Mod"/>
</dbReference>
<dbReference type="Pfam" id="PF06985">
    <property type="entry name" value="HET"/>
    <property type="match status" value="1"/>
</dbReference>
<dbReference type="Pfam" id="PF26639">
    <property type="entry name" value="Het-6_barrel"/>
    <property type="match status" value="1"/>
</dbReference>
<dbReference type="PANTHER" id="PTHR24148">
    <property type="entry name" value="ANKYRIN REPEAT DOMAIN-CONTAINING PROTEIN 39 HOMOLOG-RELATED"/>
    <property type="match status" value="1"/>
</dbReference>
<reference evidence="2 3" key="1">
    <citation type="journal article" date="2016" name="Environ. Microbiol.">
        <title>Effector profiles distinguish formae speciales of Fusarium oxysporum.</title>
        <authorList>
            <person name="van Dam P."/>
            <person name="Fokkens L."/>
            <person name="Schmidt S.M."/>
            <person name="Linmans J.H."/>
            <person name="Kistler H.C."/>
            <person name="Ma L.J."/>
            <person name="Rep M."/>
        </authorList>
    </citation>
    <scope>NUCLEOTIDE SEQUENCE [LARGE SCALE GENOMIC DNA]</scope>
    <source>
        <strain evidence="2 3">Forc016</strain>
    </source>
</reference>
<feature type="domain" description="Heterokaryon incompatibility" evidence="1">
    <location>
        <begin position="97"/>
        <end position="259"/>
    </location>
</feature>
<evidence type="ECO:0000313" key="2">
    <source>
        <dbReference type="EMBL" id="PCD41064.1"/>
    </source>
</evidence>
<reference evidence="2 3" key="2">
    <citation type="journal article" date="2017" name="Sci. Rep.">
        <title>A mobile pathogenicity chromosome in Fusarium oxysporum for infection of multiple cucurbit species.</title>
        <authorList>
            <person name="van Dam P."/>
            <person name="Fokkens L."/>
            <person name="Ayukawa Y."/>
            <person name="van der Gragt M."/>
            <person name="Ter Horst A."/>
            <person name="Brankovics B."/>
            <person name="Houterman P.M."/>
            <person name="Arie T."/>
            <person name="Rep M."/>
        </authorList>
    </citation>
    <scope>NUCLEOTIDE SEQUENCE [LARGE SCALE GENOMIC DNA]</scope>
    <source>
        <strain evidence="2 3">Forc016</strain>
    </source>
</reference>
<dbReference type="EMBL" id="MABQ02000003">
    <property type="protein sequence ID" value="PCD41064.1"/>
    <property type="molecule type" value="Genomic_DNA"/>
</dbReference>
<dbReference type="AlphaFoldDB" id="A0A2H3HMP5"/>
<accession>A0A2H3HMP5</accession>
<proteinExistence type="predicted"/>
<protein>
    <recommendedName>
        <fullName evidence="1">Heterokaryon incompatibility domain-containing protein</fullName>
    </recommendedName>
</protein>
<dbReference type="Proteomes" id="UP000219602">
    <property type="component" value="Chromosome 4"/>
</dbReference>
<sequence>MPPHQLARSSIDRAELTARLNRLNSAEIQFFSNQAVAEIGRRMEALLTQAVEDYQYKRLRNGEIRLLTLMPDEKNHWLRCRLTHIHLHVQENQLPSFKALSYCWGPEDPKYPIEIFHESECEERLHGRKLFISENLYRSLKQLRSEIEEVVIWADQICINQNDSNEKTSQVMLMRNIYQKASSTVIWLGPAADNSAEALSLIPKLLQARARDEEEGIRTDLLATGGERRGFPAPYSQVWYDLFAVLKRDWFYRAWIVQEVSVSPHATVLCGDMELSWSDIVQAIQYLADTGLGLTLGLIAINQLHKLDYLRRCYLEGQTIDPLHLLVLTRGARATQAEDHIFAFHGFYHNAESFEYNLTLPKYPVDYDMVYIQTANKMLNHYQNLDILSIHRFRMDIPPPDSRSLPSWVPDWSEGDTCEAFIWRNIHPDFTQEQRMRYRASGGSRYHESRRDGDRILKVEGWKVDEVLCVGLVMNPQYDHGVIDDIDAQMSDILNTQDTFISWGVAAGLHMSQPYVTGEARWAAYKATILGGCFSEDEDDNLTVMFWLWRMSLVPFQILCILRLNRVWVLKTIFYCVAASTWCMQPVFWVIPFLGQLTDTLLPALQVFPKLASLIVRRRVIGTDQGLIGLAPAQTLPGDIIVLCRGGKLPLILRPSGERWQLVGDAYIHGLMDGLLWEMLEELSEREGPLWDLYSNHVIKQDFKII</sequence>
<organism evidence="2 3">
    <name type="scientific">Fusarium oxysporum f. sp. radicis-cucumerinum</name>
    <dbReference type="NCBI Taxonomy" id="327505"/>
    <lineage>
        <taxon>Eukaryota</taxon>
        <taxon>Fungi</taxon>
        <taxon>Dikarya</taxon>
        <taxon>Ascomycota</taxon>
        <taxon>Pezizomycotina</taxon>
        <taxon>Sordariomycetes</taxon>
        <taxon>Hypocreomycetidae</taxon>
        <taxon>Hypocreales</taxon>
        <taxon>Nectriaceae</taxon>
        <taxon>Fusarium</taxon>
        <taxon>Fusarium oxysporum species complex</taxon>
    </lineage>
</organism>
<dbReference type="STRING" id="327505.A0A2H3HMP5"/>
<evidence type="ECO:0000313" key="3">
    <source>
        <dbReference type="Proteomes" id="UP000219602"/>
    </source>
</evidence>
<dbReference type="PANTHER" id="PTHR24148:SF64">
    <property type="entry name" value="HETEROKARYON INCOMPATIBILITY DOMAIN-CONTAINING PROTEIN"/>
    <property type="match status" value="1"/>
</dbReference>